<dbReference type="PROSITE" id="PS51257">
    <property type="entry name" value="PROKAR_LIPOPROTEIN"/>
    <property type="match status" value="1"/>
</dbReference>
<reference evidence="1" key="1">
    <citation type="journal article" date="2021" name="Proc. Natl. Acad. Sci. U.S.A.">
        <title>A Catalog of Tens of Thousands of Viruses from Human Metagenomes Reveals Hidden Associations with Chronic Diseases.</title>
        <authorList>
            <person name="Tisza M.J."/>
            <person name="Buck C.B."/>
        </authorList>
    </citation>
    <scope>NUCLEOTIDE SEQUENCE</scope>
    <source>
        <strain evidence="1">Ct03815</strain>
    </source>
</reference>
<protein>
    <submittedName>
        <fullName evidence="1">Uncharacterized protein</fullName>
    </submittedName>
</protein>
<dbReference type="Pfam" id="PF25682">
    <property type="entry name" value="Phage_VG64"/>
    <property type="match status" value="1"/>
</dbReference>
<dbReference type="EMBL" id="BK032874">
    <property type="protein sequence ID" value="DAF65118.1"/>
    <property type="molecule type" value="Genomic_DNA"/>
</dbReference>
<name>A0A8S5TPP6_9CAUD</name>
<dbReference type="InterPro" id="IPR058243">
    <property type="entry name" value="Phage_VG64"/>
</dbReference>
<evidence type="ECO:0000313" key="1">
    <source>
        <dbReference type="EMBL" id="DAF65118.1"/>
    </source>
</evidence>
<accession>A0A8S5TPP6</accession>
<sequence>MKRRATKRIAALMAIVILVCFAATGCTEADQVSANISQEADNFNVTRKLTVLNARTDTILLELTGTFALKNNSSNELEVIIETAEGKYQKDYVYLNDYTMYVVEDISGSDVDKYHYEINFLPQWGFKVTHND</sequence>
<organism evidence="1">
    <name type="scientific">Siphoviridae sp. ct03815</name>
    <dbReference type="NCBI Taxonomy" id="2827759"/>
    <lineage>
        <taxon>Viruses</taxon>
        <taxon>Duplodnaviria</taxon>
        <taxon>Heunggongvirae</taxon>
        <taxon>Uroviricota</taxon>
        <taxon>Caudoviricetes</taxon>
    </lineage>
</organism>
<proteinExistence type="predicted"/>